<evidence type="ECO:0000313" key="2">
    <source>
        <dbReference type="EMBL" id="QNQ07693.1"/>
    </source>
</evidence>
<evidence type="ECO:0000256" key="1">
    <source>
        <dbReference type="SAM" id="SignalP"/>
    </source>
</evidence>
<organism evidence="2 3">
    <name type="scientific">Sphingomonas alpina</name>
    <dbReference type="NCBI Taxonomy" id="653931"/>
    <lineage>
        <taxon>Bacteria</taxon>
        <taxon>Pseudomonadati</taxon>
        <taxon>Pseudomonadota</taxon>
        <taxon>Alphaproteobacteria</taxon>
        <taxon>Sphingomonadales</taxon>
        <taxon>Sphingomonadaceae</taxon>
        <taxon>Sphingomonas</taxon>
    </lineage>
</organism>
<dbReference type="EMBL" id="CP061038">
    <property type="protein sequence ID" value="QNQ07693.1"/>
    <property type="molecule type" value="Genomic_DNA"/>
</dbReference>
<dbReference type="Proteomes" id="UP000516148">
    <property type="component" value="Chromosome"/>
</dbReference>
<proteinExistence type="predicted"/>
<evidence type="ECO:0000313" key="3">
    <source>
        <dbReference type="Proteomes" id="UP000516148"/>
    </source>
</evidence>
<sequence>MKFSRVTAAILMASLSSPLIAASEQTVGKLTTASQGTFVAREGKLIAAYPGQSLYTGDRVLTRGKANAKVSMAGCSYTLAPTSILSVGKSACMTAPKSFAVAQDSTDAGSGEGSGSGGTIVAVLAAIAVGAGIYVAVDNNDSAPASP</sequence>
<protein>
    <submittedName>
        <fullName evidence="2">Uncharacterized protein</fullName>
    </submittedName>
</protein>
<dbReference type="KEGG" id="spap:H3Z74_12775"/>
<name>A0A7H0LDE0_9SPHN</name>
<feature type="signal peptide" evidence="1">
    <location>
        <begin position="1"/>
        <end position="21"/>
    </location>
</feature>
<dbReference type="RefSeq" id="WP_187760041.1">
    <property type="nucleotide sequence ID" value="NZ_CP061038.1"/>
</dbReference>
<accession>A0A7H0LDE0</accession>
<reference evidence="2 3" key="1">
    <citation type="submission" date="2020-09" db="EMBL/GenBank/DDBJ databases">
        <title>Sphingomonas sp., a new species isolated from pork steak.</title>
        <authorList>
            <person name="Heidler von Heilborn D."/>
        </authorList>
    </citation>
    <scope>NUCLEOTIDE SEQUENCE [LARGE SCALE GENOMIC DNA]</scope>
    <source>
        <strain evidence="3">S8-3T</strain>
    </source>
</reference>
<keyword evidence="1" id="KW-0732">Signal</keyword>
<gene>
    <name evidence="2" type="ORF">H3Z74_12775</name>
</gene>
<dbReference type="AlphaFoldDB" id="A0A7H0LDE0"/>
<keyword evidence="3" id="KW-1185">Reference proteome</keyword>
<feature type="chain" id="PRO_5029021992" evidence="1">
    <location>
        <begin position="22"/>
        <end position="147"/>
    </location>
</feature>